<keyword evidence="3" id="KW-1185">Reference proteome</keyword>
<keyword evidence="1" id="KW-0812">Transmembrane</keyword>
<dbReference type="PANTHER" id="PTHR12526:SF604">
    <property type="entry name" value="TRANSFERASE, PUTATIVE (AFU_ORTHOLOGUE AFUA_4G14070)-RELATED"/>
    <property type="match status" value="1"/>
</dbReference>
<name>A0A9P7YJY4_9HELO</name>
<feature type="transmembrane region" description="Helical" evidence="1">
    <location>
        <begin position="1182"/>
        <end position="1203"/>
    </location>
</feature>
<keyword evidence="1" id="KW-1133">Transmembrane helix</keyword>
<feature type="transmembrane region" description="Helical" evidence="1">
    <location>
        <begin position="1302"/>
        <end position="1321"/>
    </location>
</feature>
<keyword evidence="2" id="KW-0808">Transferase</keyword>
<feature type="transmembrane region" description="Helical" evidence="1">
    <location>
        <begin position="850"/>
        <end position="871"/>
    </location>
</feature>
<comment type="caution">
    <text evidence="2">The sequence shown here is derived from an EMBL/GenBank/DDBJ whole genome shotgun (WGS) entry which is preliminary data.</text>
</comment>
<feature type="transmembrane region" description="Helical" evidence="1">
    <location>
        <begin position="24"/>
        <end position="46"/>
    </location>
</feature>
<feature type="transmembrane region" description="Helical" evidence="1">
    <location>
        <begin position="1215"/>
        <end position="1235"/>
    </location>
</feature>
<organism evidence="2 3">
    <name type="scientific">Amylocarpus encephaloides</name>
    <dbReference type="NCBI Taxonomy" id="45428"/>
    <lineage>
        <taxon>Eukaryota</taxon>
        <taxon>Fungi</taxon>
        <taxon>Dikarya</taxon>
        <taxon>Ascomycota</taxon>
        <taxon>Pezizomycotina</taxon>
        <taxon>Leotiomycetes</taxon>
        <taxon>Helotiales</taxon>
        <taxon>Helotiales incertae sedis</taxon>
        <taxon>Amylocarpus</taxon>
    </lineage>
</organism>
<dbReference type="PANTHER" id="PTHR12526">
    <property type="entry name" value="GLYCOSYLTRANSFERASE"/>
    <property type="match status" value="1"/>
</dbReference>
<keyword evidence="1" id="KW-0472">Membrane</keyword>
<dbReference type="GO" id="GO:0016740">
    <property type="term" value="F:transferase activity"/>
    <property type="evidence" value="ECO:0007669"/>
    <property type="project" value="UniProtKB-KW"/>
</dbReference>
<dbReference type="Proteomes" id="UP000824998">
    <property type="component" value="Unassembled WGS sequence"/>
</dbReference>
<proteinExistence type="predicted"/>
<reference evidence="2" key="1">
    <citation type="journal article" date="2021" name="IMA Fungus">
        <title>Genomic characterization of three marine fungi, including Emericellopsis atlantica sp. nov. with signatures of a generalist lifestyle and marine biomass degradation.</title>
        <authorList>
            <person name="Hagestad O.C."/>
            <person name="Hou L."/>
            <person name="Andersen J.H."/>
            <person name="Hansen E.H."/>
            <person name="Altermark B."/>
            <person name="Li C."/>
            <person name="Kuhnert E."/>
            <person name="Cox R.J."/>
            <person name="Crous P.W."/>
            <person name="Spatafora J.W."/>
            <person name="Lail K."/>
            <person name="Amirebrahimi M."/>
            <person name="Lipzen A."/>
            <person name="Pangilinan J."/>
            <person name="Andreopoulos W."/>
            <person name="Hayes R.D."/>
            <person name="Ng V."/>
            <person name="Grigoriev I.V."/>
            <person name="Jackson S.A."/>
            <person name="Sutton T.D.S."/>
            <person name="Dobson A.D.W."/>
            <person name="Rama T."/>
        </authorList>
    </citation>
    <scope>NUCLEOTIDE SEQUENCE</scope>
    <source>
        <strain evidence="2">TRa018bII</strain>
    </source>
</reference>
<feature type="transmembrane region" description="Helical" evidence="1">
    <location>
        <begin position="992"/>
        <end position="1011"/>
    </location>
</feature>
<feature type="transmembrane region" description="Helical" evidence="1">
    <location>
        <begin position="1333"/>
        <end position="1351"/>
    </location>
</feature>
<feature type="transmembrane region" description="Helical" evidence="1">
    <location>
        <begin position="891"/>
        <end position="914"/>
    </location>
</feature>
<feature type="transmembrane region" description="Helical" evidence="1">
    <location>
        <begin position="954"/>
        <end position="980"/>
    </location>
</feature>
<gene>
    <name evidence="2" type="ORF">BJ875DRAFT_289152</name>
</gene>
<dbReference type="OrthoDB" id="2582433at2759"/>
<sequence length="2837" mass="319174">MTNAEYLGLSAQGWRTMVQNWWDLALGGVLLGSALLGAGFVIYMLFRRFQKSRQGGRQLEIPRTVSRCLQEIKSNTLPLCPPSEPAKEPKSFGAFCGSFSIPPTSSQASLLSKWDVIVLDPLQAGVLDALASSQCVSSVILGRLDVGKLLASDKKGSGSSDVVRQLGIVTRALVQSFKRPQDMHSHFTGVLMANWETEFTPIVTNELIKYMCAIGLDVYLEVAPPNFLSEEECRELNMEPVKGMICRNGAILPNGERRNYFQMADMRAAMRALAAQSTTISSTVFMWDTIDDHVVLEHAVIKRSYTWCNFTSALSWIGSKSALFDAEVAMTKTVEAEPLGAMMWLKQDDIMKSHEIWRGNDRITKRESSDHGIYNSLDDFIPNLREKLSLATPRKQGGGKSQSEEFDWPWRIHPAPSNLPQFSSHGLDATELGCYQLGLHCSRDEYADMVQQQGRLRDLNMLDCLKPEELRNIGEQLQDLSEQESFWASTPEESQAVKELMCLLSTNNGDDDDGLRVYVGLDSGFRTGADTRFCQFWGLYDYDVSTGVMNLYISGKTKDRTGTIVHTFMASRECTRAQCFMAEIALAEQNESLDEDWELPKRLVQDIEQLTPAETILFLQRLGLSECEECPVLAARIRSCCEYQLLDLPGLQQLKHLNAYTYLEGKISAEDLVKSRLEWYSEQSCDQPAPEAAISLFNEVEERVKHILINCEDQIVTRIEIALTKILQKKQIDASADLFALSVFCAFRKMALEEVYMEINDRNPLPNPQSDQSACFAEMFALGSGCEAYFGMTPTAIGKLLTEKTQAYYRANQPPIRDDTSTELPTAYSSKLIDLDPEAGRKAPPFYYQVTFLGIFAIPAFIDIILLTTIGRGLYLTTFMSEIEKSMATTALMTSLFLCGAIGTWISSGGSYYLHSMAFSAMNMFIITRFLAGFAICITGGTVALIIIGVTKGFYAGFVFMIYFLLLNTYLTLLATLSIYQFPGFNFQSGRMIIINRIPLLIISPIVTLYVHKHDLLIYVSVLVVFVISLLFGARTMISQWSTWYLKVHSITDTELVGWYTKNYTSSSTSEKQSSATDLAATPIPRQTLLQDVLKEVNRGYFSKPTSDEVVLRLANGYDGTIFMMDWYCKYSRTKMPYPYSPTWNLQCKAAVQTLRDMQKGLKLHNAFVHWRNAGDELWGGVLYFVLALLDKWVALISGGSIVGLSDASSATFRLAVGFGLAYYLIGAVFLDGVAQPLWLLSQKNLAQPITSLEYLRQAALNDAAAKRKLYWKNFMKFFFMHIWGLSFTSALMWAFDNSMDGTIMYLSYVGAYTGLLWYQYNRIFTGPLAFREPLLAVIIGLIVGIVLHGMLPNFPFSSVIALAVATWTAAILSAWRAHLGGPRPKKYDLGFKNSTVIHTSATLASATVASQNALSETVDSICALPEDLRYRLDPSTHPGIEVMKLLTTREDVMQSKLVQDAFPSGDQLVFRVADLWKNGETIIDLIPMRHLVQQQEKTRAITRASGDRIHIFVFLGLDFVGDEWVMDIRRNCKVIAEAIIQSTLESRLGLSHDHSLLAELLVVNDNAEEGLSLPEGVKRQLLNSTSERQRVVKNGDKALLQYLLLGLDCDIYWDTLPKNIRSFLLKRACGESCQVSDKQLSWITSRFSGDTSLDIEVYVHRCNLGATLTILINSFAGALEADYSHRDQPEPPDASYEKCIETTLSPSTIDPDLRLIATIKRPIARIHHAFRHSIKFISVALVADPEFQRELNFVMKGKPTVVRWPVTLSLSAVWLFCKSLQQMVLPLLLFHGRDGITRLNQNMKGMTTIILKDRILVEGLSGPTTCFFTTHPDGSSQLHQYEGIHEKDPGGLYKLMAVNTYSGKLVLRQREEYAKEVLINLFTYEYHDETGGRDGKTISSRLPMERQCIKGNLSGQLVFYDKRGYITSGSFIKDDNLVQFKFQYRKHAKFDDELLRAEYTLPHMSIQVAWCAPPARAPKTRLDKWIPYTKVTQATFTQGSQVYICKWHYEHKFHPVVTTTLNGIEVGTPAMIQHDWFGILSKPKNCSFVNENPLFAFKSVNTNVISRMLKLNVKWYPISTSRARTHLWKAWKNGKELDAVTARWLDEIILRKDKDMKPYWNARDLGRLDAGEKYLTAKADTVMARVDIEPDISSWTPLAFKLSDLLSFGQGGDSRINTRTQEAQMQDTDNELHILAMDTGTWPNEGGGVSACRRDMVNNLDTIRWHIVAENANDFGVPKFQIEKNVQSLTVLPLWGMDFLTPTHGIFQNCLDSSVQQKSQTTKDADIIKRFIPILTTLVKGSRAITIDRQLIVETTKALVDLNTYFESNRHWSDVWKSDIVKQAWRELWLTEDMPNCKPISEWLDAEKPTLLHLDNALDMWHRYLFIFSIPVPEKIPDVFQASHHFAGASYGIVCKVKRNCTFHVWDHCISWREVTVFLSSSMSFDSPFVCNSLISLSKLASTLILHHADVVLPCADFFNPGWEVEIGTQENTIEHRKSYARKIDPVVNGICNMESFKPIEKIKSKVPTVTMLSHVRFVKDIKTAILAADIIVNLWGFSDYQLHIYGDMEKAPTYSVECQEIIASKSLRDNVVLKGLGSPSKVLEDAWLFLNSSVSEGLPLAMGEAALTGVPVVCTDVGASFRVVTDPVTFKKFSAVVAPNDAVSLARAQVNVLGLLDEWSAFANDPPGYHPKLSLNPTREETAIIQKRMYEKQEERRKLGMMGRTNVLNSFSEGRYLREHEQMLWIGKYQAPSYRSRTVRPISDLSYSDGFKGPDGYATSGMSSLRYPARGSRMSTLGGESSGRSSLKEPIMNFREARGFSGSGSYASSVTVMER</sequence>
<protein>
    <submittedName>
        <fullName evidence="2">Glycosyl transferase</fullName>
    </submittedName>
</protein>
<dbReference type="EMBL" id="MU251447">
    <property type="protein sequence ID" value="KAG9234925.1"/>
    <property type="molecule type" value="Genomic_DNA"/>
</dbReference>
<evidence type="ECO:0000313" key="3">
    <source>
        <dbReference type="Proteomes" id="UP000824998"/>
    </source>
</evidence>
<feature type="transmembrane region" description="Helical" evidence="1">
    <location>
        <begin position="926"/>
        <end position="948"/>
    </location>
</feature>
<feature type="transmembrane region" description="Helical" evidence="1">
    <location>
        <begin position="1278"/>
        <end position="1296"/>
    </location>
</feature>
<dbReference type="Pfam" id="PF13692">
    <property type="entry name" value="Glyco_trans_1_4"/>
    <property type="match status" value="1"/>
</dbReference>
<feature type="transmembrane region" description="Helical" evidence="1">
    <location>
        <begin position="1017"/>
        <end position="1038"/>
    </location>
</feature>
<accession>A0A9P7YJY4</accession>
<dbReference type="SUPFAM" id="SSF53756">
    <property type="entry name" value="UDP-Glycosyltransferase/glycogen phosphorylase"/>
    <property type="match status" value="1"/>
</dbReference>
<evidence type="ECO:0000313" key="2">
    <source>
        <dbReference type="EMBL" id="KAG9234925.1"/>
    </source>
</evidence>
<evidence type="ECO:0000256" key="1">
    <source>
        <dbReference type="SAM" id="Phobius"/>
    </source>
</evidence>
<dbReference type="Gene3D" id="3.40.50.2000">
    <property type="entry name" value="Glycogen Phosphorylase B"/>
    <property type="match status" value="1"/>
</dbReference>